<reference evidence="4 5" key="1">
    <citation type="submission" date="2024-10" db="EMBL/GenBank/DDBJ databases">
        <title>The Natural Products Discovery Center: Release of the First 8490 Sequenced Strains for Exploring Actinobacteria Biosynthetic Diversity.</title>
        <authorList>
            <person name="Kalkreuter E."/>
            <person name="Kautsar S.A."/>
            <person name="Yang D."/>
            <person name="Bader C.D."/>
            <person name="Teijaro C.N."/>
            <person name="Fluegel L."/>
            <person name="Davis C.M."/>
            <person name="Simpson J.R."/>
            <person name="Lauterbach L."/>
            <person name="Steele A.D."/>
            <person name="Gui C."/>
            <person name="Meng S."/>
            <person name="Li G."/>
            <person name="Viehrig K."/>
            <person name="Ye F."/>
            <person name="Su P."/>
            <person name="Kiefer A.F."/>
            <person name="Nichols A."/>
            <person name="Cepeda A.J."/>
            <person name="Yan W."/>
            <person name="Fan B."/>
            <person name="Jiang Y."/>
            <person name="Adhikari A."/>
            <person name="Zheng C.-J."/>
            <person name="Schuster L."/>
            <person name="Cowan T.M."/>
            <person name="Smanski M.J."/>
            <person name="Chevrette M.G."/>
            <person name="De Carvalho L.P.S."/>
            <person name="Shen B."/>
        </authorList>
    </citation>
    <scope>NUCLEOTIDE SEQUENCE [LARGE SCALE GENOMIC DNA]</scope>
    <source>
        <strain evidence="4 5">NPDC087045</strain>
    </source>
</reference>
<keyword evidence="3" id="KW-0732">Signal</keyword>
<protein>
    <recommendedName>
        <fullName evidence="6">Transmembrane protein</fullName>
    </recommendedName>
</protein>
<comment type="caution">
    <text evidence="4">The sequence shown here is derived from an EMBL/GenBank/DDBJ whole genome shotgun (WGS) entry which is preliminary data.</text>
</comment>
<proteinExistence type="predicted"/>
<keyword evidence="2" id="KW-1133">Transmembrane helix</keyword>
<feature type="transmembrane region" description="Helical" evidence="2">
    <location>
        <begin position="901"/>
        <end position="924"/>
    </location>
</feature>
<evidence type="ECO:0000313" key="4">
    <source>
        <dbReference type="EMBL" id="MFJ3047909.1"/>
    </source>
</evidence>
<evidence type="ECO:0008006" key="6">
    <source>
        <dbReference type="Google" id="ProtNLM"/>
    </source>
</evidence>
<feature type="compositionally biased region" description="Low complexity" evidence="1">
    <location>
        <begin position="40"/>
        <end position="59"/>
    </location>
</feature>
<gene>
    <name evidence="4" type="ORF">ACIPEN_18935</name>
</gene>
<sequence length="995" mass="111281">MTAAIARLIVVAGCMLLPAVTGNAAPAAGNAVVAPGMPSAPDAPVAAKTPAKAQTKASASVKQETARPPSWMDSKQMTPEAARLIVSKVALQPAERDGPAVQLLSQDVLKKFTPALRKQIQQALLEIYAEDPAYMLAYRESTMPLSDNIVGPITLSWLNRFWFEFKMEPSGNLTNASVAALLHFAATVKAHPEWKTDLISTDLGHWIDGFDTEDRARYYQIRLAGTDEQIIAMLRLYHYETDNTRQPAPDPDRALLTIYSYSLTESDFKLLASKSQVIAKLSALQDVVYLNEPLFDAAVLDALKDLGAQAESYLPAARLAAHEQSYRLTLGSLQLLRDGKVVPDAIIDALEKLSGTYPNEAFFSEAILDATATVNEPIDQYMPEIVKSAESSTTYVLTARALAELSANRKNEPVPQVILDMLKGLQGLDYPQQWLFDKAVMARLRNGVGACPSGTPGNASYRRKVSAEQMKQLETAIRDPNLFEQLDKLWQDKACSPAEALAMPQQIEALYIKYRASIRETARKKPAYDPKKRVLWDGDGCGCVLDELDGEVYGFYPFWLAGARQKVDFSTLSRIAYYGPTFDDSGVLRQANDGRDFVAATENGDLTQNDFVNIAQRHQTAVDWVIQRNDWRSWSKMDKDRKELVFQRLTNNIVKLMSIKLNSWSATVSSHLPFGDRFVPTNGEGVTLFFDGYPDDEVSVGVFNKFVDTLRTRLRQARAGDIINVMMRHSALGKGVYDYSNLYNLIATAAANRSVDFLKAVERDQDRRPHFLVLLEEETSDSKKQLRLRMENSLHGEQRALVLRQVVPVITFDHDNWQQLQDDIIYFKDNFGGIGFWPMSMTLPPAAGDKAAPIDEVLSTTAGVQQCDLTRDISQCIADFYQYVPGAQASPVCKTVCENLYAFRMATKLAFMLLVACAALYYWSCLWRETMARYRHAPALIVAAVWILLAMALLFCDPFLRWLARGYMIPIFLVLFIIGLISWYQYLLKARDEQP</sequence>
<evidence type="ECO:0000256" key="2">
    <source>
        <dbReference type="SAM" id="Phobius"/>
    </source>
</evidence>
<feature type="chain" id="PRO_5045538226" description="Transmembrane protein" evidence="3">
    <location>
        <begin position="25"/>
        <end position="995"/>
    </location>
</feature>
<feature type="transmembrane region" description="Helical" evidence="2">
    <location>
        <begin position="936"/>
        <end position="955"/>
    </location>
</feature>
<dbReference type="Proteomes" id="UP001617427">
    <property type="component" value="Unassembled WGS sequence"/>
</dbReference>
<evidence type="ECO:0000256" key="1">
    <source>
        <dbReference type="SAM" id="MobiDB-lite"/>
    </source>
</evidence>
<feature type="signal peptide" evidence="3">
    <location>
        <begin position="1"/>
        <end position="24"/>
    </location>
</feature>
<keyword evidence="2" id="KW-0812">Transmembrane</keyword>
<accession>A0ABW8F3N1</accession>
<organism evidence="4 5">
    <name type="scientific">Herbaspirillum chlorophenolicum</name>
    <dbReference type="NCBI Taxonomy" id="211589"/>
    <lineage>
        <taxon>Bacteria</taxon>
        <taxon>Pseudomonadati</taxon>
        <taxon>Pseudomonadota</taxon>
        <taxon>Betaproteobacteria</taxon>
        <taxon>Burkholderiales</taxon>
        <taxon>Oxalobacteraceae</taxon>
        <taxon>Herbaspirillum</taxon>
    </lineage>
</organism>
<keyword evidence="5" id="KW-1185">Reference proteome</keyword>
<keyword evidence="2" id="KW-0472">Membrane</keyword>
<evidence type="ECO:0000256" key="3">
    <source>
        <dbReference type="SAM" id="SignalP"/>
    </source>
</evidence>
<evidence type="ECO:0000313" key="5">
    <source>
        <dbReference type="Proteomes" id="UP001617427"/>
    </source>
</evidence>
<name>A0ABW8F3N1_9BURK</name>
<feature type="transmembrane region" description="Helical" evidence="2">
    <location>
        <begin position="967"/>
        <end position="987"/>
    </location>
</feature>
<feature type="region of interest" description="Disordered" evidence="1">
    <location>
        <begin position="40"/>
        <end position="74"/>
    </location>
</feature>
<dbReference type="EMBL" id="JBIUZV010000013">
    <property type="protein sequence ID" value="MFJ3047909.1"/>
    <property type="molecule type" value="Genomic_DNA"/>
</dbReference>
<dbReference type="RefSeq" id="WP_402702678.1">
    <property type="nucleotide sequence ID" value="NZ_JBIUZV010000013.1"/>
</dbReference>